<keyword evidence="2" id="KW-1185">Reference proteome</keyword>
<dbReference type="AlphaFoldDB" id="A0A6J8AJK3"/>
<dbReference type="Proteomes" id="UP000507470">
    <property type="component" value="Unassembled WGS sequence"/>
</dbReference>
<dbReference type="OrthoDB" id="2331628at2759"/>
<dbReference type="Gene3D" id="3.40.1800.10">
    <property type="entry name" value="His-Me finger endonucleases"/>
    <property type="match status" value="1"/>
</dbReference>
<name>A0A6J8AJK3_MYTCO</name>
<dbReference type="EMBL" id="CACVKT020001564">
    <property type="protein sequence ID" value="CAC5369149.1"/>
    <property type="molecule type" value="Genomic_DNA"/>
</dbReference>
<evidence type="ECO:0000313" key="2">
    <source>
        <dbReference type="Proteomes" id="UP000507470"/>
    </source>
</evidence>
<dbReference type="InterPro" id="IPR038563">
    <property type="entry name" value="Endonuclease_7_sf"/>
</dbReference>
<dbReference type="SUPFAM" id="SSF54060">
    <property type="entry name" value="His-Me finger endonucleases"/>
    <property type="match status" value="1"/>
</dbReference>
<evidence type="ECO:0008006" key="3">
    <source>
        <dbReference type="Google" id="ProtNLM"/>
    </source>
</evidence>
<proteinExistence type="predicted"/>
<gene>
    <name evidence="1" type="ORF">MCOR_8444</name>
</gene>
<accession>A0A6J8AJK3</accession>
<protein>
    <recommendedName>
        <fullName evidence="3">C2H2-type domain-containing protein</fullName>
    </recommendedName>
</protein>
<dbReference type="SUPFAM" id="SSF53098">
    <property type="entry name" value="Ribonuclease H-like"/>
    <property type="match status" value="1"/>
</dbReference>
<dbReference type="InterPro" id="IPR004211">
    <property type="entry name" value="Endonuclease_7"/>
</dbReference>
<dbReference type="PANTHER" id="PTHR31511">
    <property type="entry name" value="PROTEIN CBG23764"/>
    <property type="match status" value="1"/>
</dbReference>
<sequence length="545" mass="63970">MFTCCLDDVVITCKHIADWCGLSFQINSGEKTCFLLMSQESCSTLELQNEIDDCLSSSSKLLEYSRNAETLILPSNQCIPGMWSITIRQLLLNGHACPPNKRNCIQGFQREETLEKHKKICYDYEPCRTIMPEPGKNILEFNNHHFKNRLPFVIYCDFEACNIPMQSCTPDPDKSYTKPISKQEINSYGMYVHSDYPEIYKSQYFHYDGDDVVKKYVEKNNEYIQKITYNIKTTKKDKPILNKYEEDEFQEATECYICGKEFEENNKVREHDHLSGKYRGAACQSCNTKEGKATKLIPVFFHNGSNYDFHFLIEELMKKEDKYNKVKLLSKNSENYISIDYGSYYEKLRFLDSYRFMLKGLSDVAKSMDDFPILEKEFEDANNLYGWSMSKRLPKKDFKWEEDPDYYKKVPKGRGCLIKCDLKYTDKCKKKTIKYPLAPEKTRPKKEELSNYQLNLLGNKPLDLNQIKEEKKLKGIGKTTITKDIKFDDYKDCLFNNKTKMNKCIQMNSKKHKMYVNEVNKISTIPFDDKRYILDNGIDTLPFGF</sequence>
<dbReference type="PANTHER" id="PTHR31511:SF12">
    <property type="entry name" value="RHO TERMINATION FACTOR N-TERMINAL DOMAIN-CONTAINING PROTEIN"/>
    <property type="match status" value="1"/>
</dbReference>
<reference evidence="1 2" key="1">
    <citation type="submission" date="2020-06" db="EMBL/GenBank/DDBJ databases">
        <authorList>
            <person name="Li R."/>
            <person name="Bekaert M."/>
        </authorList>
    </citation>
    <scope>NUCLEOTIDE SEQUENCE [LARGE SCALE GENOMIC DNA]</scope>
    <source>
        <strain evidence="2">wild</strain>
    </source>
</reference>
<organism evidence="1 2">
    <name type="scientific">Mytilus coruscus</name>
    <name type="common">Sea mussel</name>
    <dbReference type="NCBI Taxonomy" id="42192"/>
    <lineage>
        <taxon>Eukaryota</taxon>
        <taxon>Metazoa</taxon>
        <taxon>Spiralia</taxon>
        <taxon>Lophotrochozoa</taxon>
        <taxon>Mollusca</taxon>
        <taxon>Bivalvia</taxon>
        <taxon>Autobranchia</taxon>
        <taxon>Pteriomorphia</taxon>
        <taxon>Mytilida</taxon>
        <taxon>Mytiloidea</taxon>
        <taxon>Mytilidae</taxon>
        <taxon>Mytilinae</taxon>
        <taxon>Mytilus</taxon>
    </lineage>
</organism>
<dbReference type="InterPro" id="IPR044925">
    <property type="entry name" value="His-Me_finger_sf"/>
</dbReference>
<dbReference type="Pfam" id="PF02945">
    <property type="entry name" value="Endonuclease_7"/>
    <property type="match status" value="1"/>
</dbReference>
<dbReference type="InterPro" id="IPR012337">
    <property type="entry name" value="RNaseH-like_sf"/>
</dbReference>
<evidence type="ECO:0000313" key="1">
    <source>
        <dbReference type="EMBL" id="CAC5369149.1"/>
    </source>
</evidence>